<gene>
    <name evidence="1" type="ORF">DFH08DRAFT_833273</name>
</gene>
<dbReference type="AlphaFoldDB" id="A0AAD7AW76"/>
<organism evidence="1 2">
    <name type="scientific">Mycena albidolilacea</name>
    <dbReference type="NCBI Taxonomy" id="1033008"/>
    <lineage>
        <taxon>Eukaryota</taxon>
        <taxon>Fungi</taxon>
        <taxon>Dikarya</taxon>
        <taxon>Basidiomycota</taxon>
        <taxon>Agaricomycotina</taxon>
        <taxon>Agaricomycetes</taxon>
        <taxon>Agaricomycetidae</taxon>
        <taxon>Agaricales</taxon>
        <taxon>Marasmiineae</taxon>
        <taxon>Mycenaceae</taxon>
        <taxon>Mycena</taxon>
    </lineage>
</organism>
<protein>
    <submittedName>
        <fullName evidence="1">Uncharacterized protein</fullName>
    </submittedName>
</protein>
<sequence>MALQPHSEPEFTAVSTTNNAGSAPYAGAFFPGAAGFTIGGGDFTSNVTNNVYNPPPEQPAAFRTIGLGDINLLNEIRMNNKSGVVGRRSQSTNARRMYYSANVVGGEPGPMTVAMYQGGDMEEEWRQHIAKYESIRHPKIMQLYGLMSTKGLRGLVFHDELIPYLQFLERFEYSLLLSTYINSYCTLELREARRYCSSIDIDTDYSIWIHPATGELCVNLVMHDGAVTGFATGVEVPRMENVSLDDPHAESAIISALDHRDFYALCSSVFSIRELRALSISTETFIPLGTVLRLDSPQKASRITDPLGIDGVNLNILKNDGEVLPGSWIRFDSNRAQYPEFKLSAYTSWGVNNKFWIAQASHIFAQLETTSNFEDYVVVDEIKFILRCLPNTYNTREPEGYLFVCPAEDFRLGPDSFQWPYRPAYWSLDPSGTFPLSTEDANMLGFPIIHVETHVYGHLWDDRVYDTVRRFQQGKGLNPESQEAAINLGYPLYKLSDEEVPLTCVEFKPWTEVRQCDLKDTAICQKLRHYV</sequence>
<evidence type="ECO:0000313" key="1">
    <source>
        <dbReference type="EMBL" id="KAJ7369186.1"/>
    </source>
</evidence>
<proteinExistence type="predicted"/>
<dbReference type="EMBL" id="JARIHO010000001">
    <property type="protein sequence ID" value="KAJ7369186.1"/>
    <property type="molecule type" value="Genomic_DNA"/>
</dbReference>
<evidence type="ECO:0000313" key="2">
    <source>
        <dbReference type="Proteomes" id="UP001218218"/>
    </source>
</evidence>
<keyword evidence="2" id="KW-1185">Reference proteome</keyword>
<accession>A0AAD7AW76</accession>
<reference evidence="1" key="1">
    <citation type="submission" date="2023-03" db="EMBL/GenBank/DDBJ databases">
        <title>Massive genome expansion in bonnet fungi (Mycena s.s.) driven by repeated elements and novel gene families across ecological guilds.</title>
        <authorList>
            <consortium name="Lawrence Berkeley National Laboratory"/>
            <person name="Harder C.B."/>
            <person name="Miyauchi S."/>
            <person name="Viragh M."/>
            <person name="Kuo A."/>
            <person name="Thoen E."/>
            <person name="Andreopoulos B."/>
            <person name="Lu D."/>
            <person name="Skrede I."/>
            <person name="Drula E."/>
            <person name="Henrissat B."/>
            <person name="Morin E."/>
            <person name="Kohler A."/>
            <person name="Barry K."/>
            <person name="LaButti K."/>
            <person name="Morin E."/>
            <person name="Salamov A."/>
            <person name="Lipzen A."/>
            <person name="Mereny Z."/>
            <person name="Hegedus B."/>
            <person name="Baldrian P."/>
            <person name="Stursova M."/>
            <person name="Weitz H."/>
            <person name="Taylor A."/>
            <person name="Grigoriev I.V."/>
            <person name="Nagy L.G."/>
            <person name="Martin F."/>
            <person name="Kauserud H."/>
        </authorList>
    </citation>
    <scope>NUCLEOTIDE SEQUENCE</scope>
    <source>
        <strain evidence="1">CBHHK002</strain>
    </source>
</reference>
<dbReference type="Proteomes" id="UP001218218">
    <property type="component" value="Unassembled WGS sequence"/>
</dbReference>
<comment type="caution">
    <text evidence="1">The sequence shown here is derived from an EMBL/GenBank/DDBJ whole genome shotgun (WGS) entry which is preliminary data.</text>
</comment>
<name>A0AAD7AW76_9AGAR</name>